<dbReference type="AlphaFoldDB" id="A0A5J9VPQ6"/>
<dbReference type="PANTHER" id="PTHR31362">
    <property type="entry name" value="GLYCOSYLTRANSFERASE STELLO1-RELATED"/>
    <property type="match status" value="1"/>
</dbReference>
<dbReference type="InterPro" id="IPR005049">
    <property type="entry name" value="STL-like"/>
</dbReference>
<comment type="caution">
    <text evidence="1">The sequence shown here is derived from an EMBL/GenBank/DDBJ whole genome shotgun (WGS) entry which is preliminary data.</text>
</comment>
<reference evidence="1 2" key="1">
    <citation type="journal article" date="2019" name="Sci. Rep.">
        <title>A high-quality genome of Eragrostis curvula grass provides insights into Poaceae evolution and supports new strategies to enhance forage quality.</title>
        <authorList>
            <person name="Carballo J."/>
            <person name="Santos B.A.C.M."/>
            <person name="Zappacosta D."/>
            <person name="Garbus I."/>
            <person name="Selva J.P."/>
            <person name="Gallo C.A."/>
            <person name="Diaz A."/>
            <person name="Albertini E."/>
            <person name="Caccamo M."/>
            <person name="Echenique V."/>
        </authorList>
    </citation>
    <scope>NUCLEOTIDE SEQUENCE [LARGE SCALE GENOMIC DNA]</scope>
    <source>
        <strain evidence="2">cv. Victoria</strain>
        <tissue evidence="1">Leaf</tissue>
    </source>
</reference>
<dbReference type="OrthoDB" id="408493at2759"/>
<dbReference type="PANTHER" id="PTHR31362:SF0">
    <property type="entry name" value="EXOSTOSIN DOMAIN-CONTAINING PROTEIN-RELATED"/>
    <property type="match status" value="1"/>
</dbReference>
<name>A0A5J9VPQ6_9POAL</name>
<sequence length="324" mass="37107">MAAWLQDMVAVGYRQPRLMSLEIDRPRATIGHGDKQMFVPKKLPSVHLGVEEIGEVSTEIGNLIKWRKHFGDIVLIVHCTENVERTALEWRLLYGRIFRAVVILSEQASSELAVEFSNLAQAYKYLPKVFDRFAGAEGFLFLQDHMVLNYWNLLNSDKAKLWITNQVKESWSDIALQGNKIDWFVNQGDMVKKAVGNFPLHYQDHYKRNVGENKIIRCSSEVFYIPQRHVSGFSHLVKVIGSLDIHHSIAVPMLFLAMDSTSNFEPKAFTKLVYRANLPSNTTFSTIYTTEAHAVYPVKIKNEVDFVKLIRVMSSGDPFLMELI</sequence>
<dbReference type="EMBL" id="RWGY01000007">
    <property type="protein sequence ID" value="TVU37465.1"/>
    <property type="molecule type" value="Genomic_DNA"/>
</dbReference>
<dbReference type="Gramene" id="TVU37465">
    <property type="protein sequence ID" value="TVU37465"/>
    <property type="gene ID" value="EJB05_10781"/>
</dbReference>
<protein>
    <recommendedName>
        <fullName evidence="3">Hexosyltransferase</fullName>
    </recommendedName>
</protein>
<gene>
    <name evidence="1" type="ORF">EJB05_10781</name>
</gene>
<organism evidence="1 2">
    <name type="scientific">Eragrostis curvula</name>
    <name type="common">weeping love grass</name>
    <dbReference type="NCBI Taxonomy" id="38414"/>
    <lineage>
        <taxon>Eukaryota</taxon>
        <taxon>Viridiplantae</taxon>
        <taxon>Streptophyta</taxon>
        <taxon>Embryophyta</taxon>
        <taxon>Tracheophyta</taxon>
        <taxon>Spermatophyta</taxon>
        <taxon>Magnoliopsida</taxon>
        <taxon>Liliopsida</taxon>
        <taxon>Poales</taxon>
        <taxon>Poaceae</taxon>
        <taxon>PACMAD clade</taxon>
        <taxon>Chloridoideae</taxon>
        <taxon>Eragrostideae</taxon>
        <taxon>Eragrostidinae</taxon>
        <taxon>Eragrostis</taxon>
    </lineage>
</organism>
<evidence type="ECO:0008006" key="3">
    <source>
        <dbReference type="Google" id="ProtNLM"/>
    </source>
</evidence>
<proteinExistence type="predicted"/>
<keyword evidence="2" id="KW-1185">Reference proteome</keyword>
<evidence type="ECO:0000313" key="1">
    <source>
        <dbReference type="EMBL" id="TVU37465.1"/>
    </source>
</evidence>
<evidence type="ECO:0000313" key="2">
    <source>
        <dbReference type="Proteomes" id="UP000324897"/>
    </source>
</evidence>
<dbReference type="Proteomes" id="UP000324897">
    <property type="component" value="Chromosome 4"/>
</dbReference>
<accession>A0A5J9VPQ6</accession>